<evidence type="ECO:0000259" key="6">
    <source>
        <dbReference type="Pfam" id="PF02826"/>
    </source>
</evidence>
<keyword evidence="3" id="KW-0520">NAD</keyword>
<reference evidence="7 8" key="1">
    <citation type="submission" date="2021-12" db="EMBL/GenBank/DDBJ databases">
        <title>Genome sequencing of bacteria with rrn-lacking chromosome and rrn-plasmid.</title>
        <authorList>
            <person name="Anda M."/>
            <person name="Iwasaki W."/>
        </authorList>
    </citation>
    <scope>NUCLEOTIDE SEQUENCE [LARGE SCALE GENOMIC DNA]</scope>
    <source>
        <strain evidence="7 8">NBRC 101262</strain>
    </source>
</reference>
<evidence type="ECO:0000256" key="3">
    <source>
        <dbReference type="ARBA" id="ARBA00023027"/>
    </source>
</evidence>
<dbReference type="PROSITE" id="PS00065">
    <property type="entry name" value="D_2_HYDROXYACID_DH_1"/>
    <property type="match status" value="1"/>
</dbReference>
<dbReference type="RefSeq" id="WP_332920388.1">
    <property type="nucleotide sequence ID" value="NZ_AP025292.1"/>
</dbReference>
<dbReference type="SUPFAM" id="SSF52283">
    <property type="entry name" value="Formate/glycerate dehydrogenase catalytic domain-like"/>
    <property type="match status" value="1"/>
</dbReference>
<dbReference type="CDD" id="cd12183">
    <property type="entry name" value="LDH_like_2"/>
    <property type="match status" value="1"/>
</dbReference>
<keyword evidence="8" id="KW-1185">Reference proteome</keyword>
<dbReference type="SUPFAM" id="SSF51735">
    <property type="entry name" value="NAD(P)-binding Rossmann-fold domains"/>
    <property type="match status" value="1"/>
</dbReference>
<evidence type="ECO:0000313" key="8">
    <source>
        <dbReference type="Proteomes" id="UP001354989"/>
    </source>
</evidence>
<protein>
    <submittedName>
        <fullName evidence="7">2-hydroxyacid dehydrogenase</fullName>
    </submittedName>
</protein>
<dbReference type="Proteomes" id="UP001354989">
    <property type="component" value="Chromosome"/>
</dbReference>
<feature type="domain" description="D-isomer specific 2-hydroxyacid dehydrogenase catalytic" evidence="5">
    <location>
        <begin position="8"/>
        <end position="329"/>
    </location>
</feature>
<comment type="similarity">
    <text evidence="1 4">Belongs to the D-isomer specific 2-hydroxyacid dehydrogenase family.</text>
</comment>
<dbReference type="InterPro" id="IPR006139">
    <property type="entry name" value="D-isomer_2_OHA_DH_cat_dom"/>
</dbReference>
<dbReference type="PANTHER" id="PTHR43026">
    <property type="entry name" value="2-HYDROXYACID DEHYDROGENASE HOMOLOG 1-RELATED"/>
    <property type="match status" value="1"/>
</dbReference>
<keyword evidence="2 4" id="KW-0560">Oxidoreductase</keyword>
<evidence type="ECO:0000256" key="2">
    <source>
        <dbReference type="ARBA" id="ARBA00023002"/>
    </source>
</evidence>
<sequence>MKIAFFSYKSYDKEWFNKTNVDFGFEFKYFRVALDEETVAYAKDSDAVCVFVNDKLNREIIEKLHSYGIKLIVLRCAGFNNVDLEAAQEFGISVRRVPAYSPEAVAEHAVALIMTLNRKIHRAYGRVRDGNFSLSRLTGFNVNGKTVGVVGTGKIGMMFANIMKGFGCNILLYDKYPNKAYETEGVRYVELTELLKSSDIVSLHCPLTPETSHLMNQYTFSLLKDGAMLVNTSRGGLINTRAAIDALKSHKLGYLAMDVYEMEEGLFFNNLSDTIINDDLISRLLAFPNVLITSHQAFFTVEALEQIAAVTLGNIKDFVEGKNSDNEVKL</sequence>
<dbReference type="EMBL" id="AP025292">
    <property type="protein sequence ID" value="BDC98729.1"/>
    <property type="molecule type" value="Genomic_DNA"/>
</dbReference>
<organism evidence="7 8">
    <name type="scientific">Persicobacter psychrovividus</name>
    <dbReference type="NCBI Taxonomy" id="387638"/>
    <lineage>
        <taxon>Bacteria</taxon>
        <taxon>Pseudomonadati</taxon>
        <taxon>Bacteroidota</taxon>
        <taxon>Cytophagia</taxon>
        <taxon>Cytophagales</taxon>
        <taxon>Persicobacteraceae</taxon>
        <taxon>Persicobacter</taxon>
    </lineage>
</organism>
<dbReference type="PROSITE" id="PS00670">
    <property type="entry name" value="D_2_HYDROXYACID_DH_2"/>
    <property type="match status" value="1"/>
</dbReference>
<proteinExistence type="inferred from homology"/>
<dbReference type="InterPro" id="IPR036291">
    <property type="entry name" value="NAD(P)-bd_dom_sf"/>
</dbReference>
<evidence type="ECO:0000256" key="4">
    <source>
        <dbReference type="RuleBase" id="RU003719"/>
    </source>
</evidence>
<feature type="domain" description="D-isomer specific 2-hydroxyacid dehydrogenase NAD-binding" evidence="6">
    <location>
        <begin position="110"/>
        <end position="297"/>
    </location>
</feature>
<dbReference type="PANTHER" id="PTHR43026:SF1">
    <property type="entry name" value="2-HYDROXYACID DEHYDROGENASE HOMOLOG 1-RELATED"/>
    <property type="match status" value="1"/>
</dbReference>
<dbReference type="Pfam" id="PF02826">
    <property type="entry name" value="2-Hacid_dh_C"/>
    <property type="match status" value="1"/>
</dbReference>
<dbReference type="Pfam" id="PF00389">
    <property type="entry name" value="2-Hacid_dh"/>
    <property type="match status" value="1"/>
</dbReference>
<dbReference type="InterPro" id="IPR029753">
    <property type="entry name" value="D-isomer_DH_CS"/>
</dbReference>
<evidence type="ECO:0000313" key="7">
    <source>
        <dbReference type="EMBL" id="BDC98729.1"/>
    </source>
</evidence>
<dbReference type="InterPro" id="IPR029752">
    <property type="entry name" value="D-isomer_DH_CS1"/>
</dbReference>
<evidence type="ECO:0000259" key="5">
    <source>
        <dbReference type="Pfam" id="PF00389"/>
    </source>
</evidence>
<gene>
    <name evidence="7" type="primary">ddh</name>
    <name evidence="7" type="ORF">PEPS_10100</name>
</gene>
<accession>A0ABN6L6C2</accession>
<dbReference type="InterPro" id="IPR058205">
    <property type="entry name" value="D-LDH-like"/>
</dbReference>
<name>A0ABN6L6C2_9BACT</name>
<evidence type="ECO:0000256" key="1">
    <source>
        <dbReference type="ARBA" id="ARBA00005854"/>
    </source>
</evidence>
<dbReference type="PROSITE" id="PS00671">
    <property type="entry name" value="D_2_HYDROXYACID_DH_3"/>
    <property type="match status" value="1"/>
</dbReference>
<dbReference type="Gene3D" id="3.40.50.720">
    <property type="entry name" value="NAD(P)-binding Rossmann-like Domain"/>
    <property type="match status" value="2"/>
</dbReference>
<dbReference type="InterPro" id="IPR006140">
    <property type="entry name" value="D-isomer_DH_NAD-bd"/>
</dbReference>